<dbReference type="PROSITE" id="PS51257">
    <property type="entry name" value="PROKAR_LIPOPROTEIN"/>
    <property type="match status" value="1"/>
</dbReference>
<proteinExistence type="predicted"/>
<dbReference type="EMBL" id="CAFBLC010000055">
    <property type="protein sequence ID" value="CAB4856145.1"/>
    <property type="molecule type" value="Genomic_DNA"/>
</dbReference>
<evidence type="ECO:0000313" key="2">
    <source>
        <dbReference type="EMBL" id="CAB4856145.1"/>
    </source>
</evidence>
<accession>A0A6J7CGD6</accession>
<sequence length="385" mass="41339">MRRLKSFASIAGALALSLSLAACSSNQDSGAAGETAPAEVAAQEMDTSVCKGLTLNFIGIAGEEGDKELASFRSDLEMKLQVSNNADWGQLIGAIKVGQEFDLSTLPNAEAQRMIASGVVQEIDTSKLTNWNDVVQGLRNSSIIRNADGKVFGVPIAWGDGPIVYSTKRVPTPPTSITELLTPAWKGRFTMFDDPALPFFMLAQSLGFTEVPLLTFDQLNQVKAKAKTLVKNASAFQTSYQDATDRMVAGDVDLTIGGWEAMTAWAEKKEVELGYSFLKEGKGGGWFDSIAIPSTAKYPECALAYINEMISPKTQGVVATNLMSGATNAKAVPLISAEANIYDYKLVESETPGIEFVSFTPPNSVPDGYATMDDWRKAWAQVKVG</sequence>
<evidence type="ECO:0000256" key="1">
    <source>
        <dbReference type="ARBA" id="ARBA00022729"/>
    </source>
</evidence>
<dbReference type="Pfam" id="PF13343">
    <property type="entry name" value="SBP_bac_6"/>
    <property type="match status" value="1"/>
</dbReference>
<dbReference type="PANTHER" id="PTHR30222:SF17">
    <property type="entry name" value="SPERMIDINE_PUTRESCINE-BINDING PERIPLASMIC PROTEIN"/>
    <property type="match status" value="1"/>
</dbReference>
<keyword evidence="1" id="KW-0732">Signal</keyword>
<protein>
    <submittedName>
        <fullName evidence="2">Unannotated protein</fullName>
    </submittedName>
</protein>
<name>A0A6J7CGD6_9ZZZZ</name>
<organism evidence="2">
    <name type="scientific">freshwater metagenome</name>
    <dbReference type="NCBI Taxonomy" id="449393"/>
    <lineage>
        <taxon>unclassified sequences</taxon>
        <taxon>metagenomes</taxon>
        <taxon>ecological metagenomes</taxon>
    </lineage>
</organism>
<dbReference type="SUPFAM" id="SSF53850">
    <property type="entry name" value="Periplasmic binding protein-like II"/>
    <property type="match status" value="1"/>
</dbReference>
<gene>
    <name evidence="2" type="ORF">UFOPK3288_01274</name>
</gene>
<dbReference type="AlphaFoldDB" id="A0A6J7CGD6"/>
<dbReference type="Gene3D" id="3.40.190.10">
    <property type="entry name" value="Periplasmic binding protein-like II"/>
    <property type="match status" value="2"/>
</dbReference>
<dbReference type="PANTHER" id="PTHR30222">
    <property type="entry name" value="SPERMIDINE/PUTRESCINE-BINDING PERIPLASMIC PROTEIN"/>
    <property type="match status" value="1"/>
</dbReference>
<reference evidence="2" key="1">
    <citation type="submission" date="2020-05" db="EMBL/GenBank/DDBJ databases">
        <authorList>
            <person name="Chiriac C."/>
            <person name="Salcher M."/>
            <person name="Ghai R."/>
            <person name="Kavagutti S V."/>
        </authorList>
    </citation>
    <scope>NUCLEOTIDE SEQUENCE</scope>
</reference>